<feature type="domain" description="Zinc knuckle CX2CX4HX4C" evidence="1">
    <location>
        <begin position="181"/>
        <end position="229"/>
    </location>
</feature>
<dbReference type="OrthoDB" id="682893at2759"/>
<sequence length="281" mass="31568">MEKGSKKGAEELEGLMGGLKLTEEERRALKGAWLSEVREAGRPAQAVSKLFSTKSGFAEGMAQALGKIWCPVKGIRCKDLGDNLFLFTFLQPGGKKRAITEGPWEFGGDLLIVVEFDETKRLKDLEFTHIPVWIRVFNLPLGLMNESTGRLIGEKVGKSLEVDTDEEGSAVGNFLRIKALIDVRKPLVRGVMMEDGQGEPNCWCNFKYEFLPNFCYSYGLLGHVEKECDGKVWKEDKQQFGDWMRARAKAGVEWLLHLFDGADLCGCMLATPHEDWMESPR</sequence>
<protein>
    <recommendedName>
        <fullName evidence="1">Zinc knuckle CX2CX4HX4C domain-containing protein</fullName>
    </recommendedName>
</protein>
<dbReference type="EMBL" id="SPHZ02000005">
    <property type="protein sequence ID" value="KAF0920597.1"/>
    <property type="molecule type" value="Genomic_DNA"/>
</dbReference>
<dbReference type="PANTHER" id="PTHR31286">
    <property type="entry name" value="GLYCINE-RICH CELL WALL STRUCTURAL PROTEIN 1.8-LIKE"/>
    <property type="match status" value="1"/>
</dbReference>
<keyword evidence="3" id="KW-1185">Reference proteome</keyword>
<evidence type="ECO:0000313" key="3">
    <source>
        <dbReference type="Proteomes" id="UP000479710"/>
    </source>
</evidence>
<dbReference type="PANTHER" id="PTHR31286:SF180">
    <property type="entry name" value="OS10G0362600 PROTEIN"/>
    <property type="match status" value="1"/>
</dbReference>
<comment type="caution">
    <text evidence="2">The sequence shown here is derived from an EMBL/GenBank/DDBJ whole genome shotgun (WGS) entry which is preliminary data.</text>
</comment>
<proteinExistence type="predicted"/>
<dbReference type="Pfam" id="PF14392">
    <property type="entry name" value="zf-CCHC_4"/>
    <property type="match status" value="1"/>
</dbReference>
<name>A0A6G1E7A7_9ORYZ</name>
<evidence type="ECO:0000313" key="2">
    <source>
        <dbReference type="EMBL" id="KAF0920597.1"/>
    </source>
</evidence>
<accession>A0A6G1E7A7</accession>
<dbReference type="InterPro" id="IPR025836">
    <property type="entry name" value="Zn_knuckle_CX2CX4HX4C"/>
</dbReference>
<gene>
    <name evidence="2" type="ORF">E2562_035741</name>
</gene>
<dbReference type="InterPro" id="IPR040256">
    <property type="entry name" value="At4g02000-like"/>
</dbReference>
<organism evidence="2 3">
    <name type="scientific">Oryza meyeriana var. granulata</name>
    <dbReference type="NCBI Taxonomy" id="110450"/>
    <lineage>
        <taxon>Eukaryota</taxon>
        <taxon>Viridiplantae</taxon>
        <taxon>Streptophyta</taxon>
        <taxon>Embryophyta</taxon>
        <taxon>Tracheophyta</taxon>
        <taxon>Spermatophyta</taxon>
        <taxon>Magnoliopsida</taxon>
        <taxon>Liliopsida</taxon>
        <taxon>Poales</taxon>
        <taxon>Poaceae</taxon>
        <taxon>BOP clade</taxon>
        <taxon>Oryzoideae</taxon>
        <taxon>Oryzeae</taxon>
        <taxon>Oryzinae</taxon>
        <taxon>Oryza</taxon>
        <taxon>Oryza meyeriana</taxon>
    </lineage>
</organism>
<dbReference type="AlphaFoldDB" id="A0A6G1E7A7"/>
<dbReference type="Proteomes" id="UP000479710">
    <property type="component" value="Unassembled WGS sequence"/>
</dbReference>
<evidence type="ECO:0000259" key="1">
    <source>
        <dbReference type="Pfam" id="PF14392"/>
    </source>
</evidence>
<reference evidence="2 3" key="1">
    <citation type="submission" date="2019-11" db="EMBL/GenBank/DDBJ databases">
        <title>Whole genome sequence of Oryza granulata.</title>
        <authorList>
            <person name="Li W."/>
        </authorList>
    </citation>
    <scope>NUCLEOTIDE SEQUENCE [LARGE SCALE GENOMIC DNA]</scope>
    <source>
        <strain evidence="3">cv. Menghai</strain>
        <tissue evidence="2">Leaf</tissue>
    </source>
</reference>